<dbReference type="Gene3D" id="3.40.50.2300">
    <property type="match status" value="1"/>
</dbReference>
<feature type="domain" description="Response regulatory" evidence="10">
    <location>
        <begin position="3"/>
        <end position="115"/>
    </location>
</feature>
<keyword evidence="2 8" id="KW-0597">Phosphoprotein</keyword>
<keyword evidence="4" id="KW-0805">Transcription regulation</keyword>
<dbReference type="SUPFAM" id="SSF52172">
    <property type="entry name" value="CheY-like"/>
    <property type="match status" value="1"/>
</dbReference>
<dbReference type="Pfam" id="PF00486">
    <property type="entry name" value="Trans_reg_C"/>
    <property type="match status" value="1"/>
</dbReference>
<dbReference type="PANTHER" id="PTHR48111:SF2">
    <property type="entry name" value="RESPONSE REGULATOR SAER"/>
    <property type="match status" value="1"/>
</dbReference>
<dbReference type="CDD" id="cd17574">
    <property type="entry name" value="REC_OmpR"/>
    <property type="match status" value="1"/>
</dbReference>
<keyword evidence="3" id="KW-0902">Two-component regulatory system</keyword>
<dbReference type="GO" id="GO:0000156">
    <property type="term" value="F:phosphorelay response regulator activity"/>
    <property type="evidence" value="ECO:0007669"/>
    <property type="project" value="TreeGrafter"/>
</dbReference>
<dbReference type="FunFam" id="3.40.50.2300:FF:000001">
    <property type="entry name" value="DNA-binding response regulator PhoB"/>
    <property type="match status" value="1"/>
</dbReference>
<dbReference type="PROSITE" id="PS51755">
    <property type="entry name" value="OMPR_PHOB"/>
    <property type="match status" value="1"/>
</dbReference>
<dbReference type="InterPro" id="IPR039420">
    <property type="entry name" value="WalR-like"/>
</dbReference>
<dbReference type="InterPro" id="IPR001789">
    <property type="entry name" value="Sig_transdc_resp-reg_receiver"/>
</dbReference>
<evidence type="ECO:0000259" key="10">
    <source>
        <dbReference type="PROSITE" id="PS50110"/>
    </source>
</evidence>
<dbReference type="InterPro" id="IPR011006">
    <property type="entry name" value="CheY-like_superfamily"/>
</dbReference>
<evidence type="ECO:0000259" key="11">
    <source>
        <dbReference type="PROSITE" id="PS51755"/>
    </source>
</evidence>
<dbReference type="EMBL" id="AP024169">
    <property type="protein sequence ID" value="BCN29857.1"/>
    <property type="molecule type" value="Genomic_DNA"/>
</dbReference>
<dbReference type="Pfam" id="PF00072">
    <property type="entry name" value="Response_reg"/>
    <property type="match status" value="1"/>
</dbReference>
<dbReference type="InterPro" id="IPR036388">
    <property type="entry name" value="WH-like_DNA-bd_sf"/>
</dbReference>
<evidence type="ECO:0000313" key="12">
    <source>
        <dbReference type="EMBL" id="BCN29857.1"/>
    </source>
</evidence>
<dbReference type="GO" id="GO:0005829">
    <property type="term" value="C:cytosol"/>
    <property type="evidence" value="ECO:0007669"/>
    <property type="project" value="TreeGrafter"/>
</dbReference>
<dbReference type="PROSITE" id="PS50110">
    <property type="entry name" value="RESPONSE_REGULATORY"/>
    <property type="match status" value="1"/>
</dbReference>
<dbReference type="PANTHER" id="PTHR48111">
    <property type="entry name" value="REGULATOR OF RPOS"/>
    <property type="match status" value="1"/>
</dbReference>
<evidence type="ECO:0000256" key="3">
    <source>
        <dbReference type="ARBA" id="ARBA00023012"/>
    </source>
</evidence>
<feature type="domain" description="OmpR/PhoB-type" evidence="11">
    <location>
        <begin position="124"/>
        <end position="223"/>
    </location>
</feature>
<dbReference type="AlphaFoldDB" id="A0A7R7IBQ8"/>
<keyword evidence="6" id="KW-0804">Transcription</keyword>
<feature type="modified residue" description="4-aspartylphosphate" evidence="8">
    <location>
        <position position="51"/>
    </location>
</feature>
<dbReference type="GO" id="GO:0006355">
    <property type="term" value="P:regulation of DNA-templated transcription"/>
    <property type="evidence" value="ECO:0007669"/>
    <property type="project" value="InterPro"/>
</dbReference>
<accession>A0A7R7IBQ8</accession>
<dbReference type="Gene3D" id="1.10.10.10">
    <property type="entry name" value="Winged helix-like DNA-binding domain superfamily/Winged helix DNA-binding domain"/>
    <property type="match status" value="1"/>
</dbReference>
<dbReference type="SMART" id="SM00448">
    <property type="entry name" value="REC"/>
    <property type="match status" value="1"/>
</dbReference>
<keyword evidence="13" id="KW-1185">Reference proteome</keyword>
<dbReference type="Gene3D" id="6.10.250.690">
    <property type="match status" value="1"/>
</dbReference>
<reference evidence="12 13" key="1">
    <citation type="submission" date="2020-11" db="EMBL/GenBank/DDBJ databases">
        <title>Draft genome sequencing of a Lachnospiraceae strain isolated from anoxic soil subjected to BSD treatment.</title>
        <authorList>
            <person name="Uek A."/>
            <person name="Tonouchi A."/>
        </authorList>
    </citation>
    <scope>NUCLEOTIDE SEQUENCE [LARGE SCALE GENOMIC DNA]</scope>
    <source>
        <strain evidence="12 13">TB5</strain>
    </source>
</reference>
<evidence type="ECO:0000256" key="4">
    <source>
        <dbReference type="ARBA" id="ARBA00023015"/>
    </source>
</evidence>
<evidence type="ECO:0000256" key="6">
    <source>
        <dbReference type="ARBA" id="ARBA00023163"/>
    </source>
</evidence>
<dbReference type="KEGG" id="ahb:bsdtb5_11520"/>
<evidence type="ECO:0000256" key="9">
    <source>
        <dbReference type="PROSITE-ProRule" id="PRU01091"/>
    </source>
</evidence>
<dbReference type="CDD" id="cd00383">
    <property type="entry name" value="trans_reg_C"/>
    <property type="match status" value="1"/>
</dbReference>
<protein>
    <recommendedName>
        <fullName evidence="1">Stage 0 sporulation protein A homolog</fullName>
    </recommendedName>
</protein>
<evidence type="ECO:0000313" key="13">
    <source>
        <dbReference type="Proteomes" id="UP000595897"/>
    </source>
</evidence>
<gene>
    <name evidence="12" type="ORF">bsdtb5_11520</name>
</gene>
<dbReference type="InterPro" id="IPR001867">
    <property type="entry name" value="OmpR/PhoB-type_DNA-bd"/>
</dbReference>
<dbReference type="Proteomes" id="UP000595897">
    <property type="component" value="Chromosome"/>
</dbReference>
<evidence type="ECO:0000256" key="5">
    <source>
        <dbReference type="ARBA" id="ARBA00023125"/>
    </source>
</evidence>
<evidence type="ECO:0000256" key="8">
    <source>
        <dbReference type="PROSITE-ProRule" id="PRU00169"/>
    </source>
</evidence>
<evidence type="ECO:0000256" key="7">
    <source>
        <dbReference type="ARBA" id="ARBA00024867"/>
    </source>
</evidence>
<comment type="function">
    <text evidence="7">May play the central regulatory role in sporulation. It may be an element of the effector pathway responsible for the activation of sporulation genes in response to nutritional stress. Spo0A may act in concert with spo0H (a sigma factor) to control the expression of some genes that are critical to the sporulation process.</text>
</comment>
<keyword evidence="5 9" id="KW-0238">DNA-binding</keyword>
<proteinExistence type="predicted"/>
<evidence type="ECO:0000256" key="1">
    <source>
        <dbReference type="ARBA" id="ARBA00018672"/>
    </source>
</evidence>
<name>A0A7R7IBQ8_9FIRM</name>
<dbReference type="RefSeq" id="WP_271715113.1">
    <property type="nucleotide sequence ID" value="NZ_AP024169.1"/>
</dbReference>
<feature type="DNA-binding region" description="OmpR/PhoB-type" evidence="9">
    <location>
        <begin position="124"/>
        <end position="223"/>
    </location>
</feature>
<sequence length="223" mass="26620">MYKILIVDDEEDIRTLLKDYFEMEGYLIYTAKNGEEAIKRLECKPDLILLDINMPDMDGFEVCKRIRDYVTCPILFLTAKVEERDRVNGLMIGGDDYILKPFSIEELGARVKAHIRRENRSHQKEELRFMEELIINYSKKIVYCKNHELVLTKTEYELIEFLSLNRGQVFTKEAIYERLWGYEKDGDSSIITEHIRRIRMKINKWSQKNFIETVWGVGYRWIG</sequence>
<dbReference type="SMART" id="SM00862">
    <property type="entry name" value="Trans_reg_C"/>
    <property type="match status" value="1"/>
</dbReference>
<dbReference type="GO" id="GO:0000976">
    <property type="term" value="F:transcription cis-regulatory region binding"/>
    <property type="evidence" value="ECO:0007669"/>
    <property type="project" value="TreeGrafter"/>
</dbReference>
<organism evidence="12 13">
    <name type="scientific">Anaeromicropila herbilytica</name>
    <dbReference type="NCBI Taxonomy" id="2785025"/>
    <lineage>
        <taxon>Bacteria</taxon>
        <taxon>Bacillati</taxon>
        <taxon>Bacillota</taxon>
        <taxon>Clostridia</taxon>
        <taxon>Lachnospirales</taxon>
        <taxon>Lachnospiraceae</taxon>
        <taxon>Anaeromicropila</taxon>
    </lineage>
</organism>
<evidence type="ECO:0000256" key="2">
    <source>
        <dbReference type="ARBA" id="ARBA00022553"/>
    </source>
</evidence>
<dbReference type="GO" id="GO:0032993">
    <property type="term" value="C:protein-DNA complex"/>
    <property type="evidence" value="ECO:0007669"/>
    <property type="project" value="TreeGrafter"/>
</dbReference>